<dbReference type="GO" id="GO:0008270">
    <property type="term" value="F:zinc ion binding"/>
    <property type="evidence" value="ECO:0007669"/>
    <property type="project" value="UniProtKB-KW"/>
</dbReference>
<feature type="region of interest" description="Disordered" evidence="13">
    <location>
        <begin position="382"/>
        <end position="403"/>
    </location>
</feature>
<gene>
    <name evidence="16" type="ORF">FSB_LOCUS520</name>
</gene>
<dbReference type="Gene3D" id="1.20.920.10">
    <property type="entry name" value="Bromodomain-like"/>
    <property type="match status" value="1"/>
</dbReference>
<evidence type="ECO:0000256" key="9">
    <source>
        <dbReference type="ARBA" id="ARBA00023242"/>
    </source>
</evidence>
<evidence type="ECO:0000256" key="1">
    <source>
        <dbReference type="ARBA" id="ARBA00004123"/>
    </source>
</evidence>
<dbReference type="EMBL" id="OIVN01000016">
    <property type="protein sequence ID" value="SPC72638.1"/>
    <property type="molecule type" value="Genomic_DNA"/>
</dbReference>
<feature type="compositionally biased region" description="Low complexity" evidence="13">
    <location>
        <begin position="74"/>
        <end position="94"/>
    </location>
</feature>
<dbReference type="CDD" id="cd04369">
    <property type="entry name" value="Bromodomain"/>
    <property type="match status" value="1"/>
</dbReference>
<evidence type="ECO:0000256" key="11">
    <source>
        <dbReference type="PROSITE-ProRule" id="PRU00146"/>
    </source>
</evidence>
<dbReference type="SMART" id="SM00249">
    <property type="entry name" value="PHD"/>
    <property type="match status" value="2"/>
</dbReference>
<evidence type="ECO:0000256" key="6">
    <source>
        <dbReference type="ARBA" id="ARBA00022833"/>
    </source>
</evidence>
<feature type="domain" description="PHD-type" evidence="15">
    <location>
        <begin position="97"/>
        <end position="149"/>
    </location>
</feature>
<dbReference type="Gene3D" id="3.30.160.360">
    <property type="match status" value="1"/>
</dbReference>
<dbReference type="SMART" id="SM00297">
    <property type="entry name" value="BROMO"/>
    <property type="match status" value="1"/>
</dbReference>
<keyword evidence="3" id="KW-0808">Transferase</keyword>
<protein>
    <recommendedName>
        <fullName evidence="17">Methyl-CpG-binding domain-containing protein 9</fullName>
    </recommendedName>
</protein>
<dbReference type="InterPro" id="IPR019787">
    <property type="entry name" value="Znf_PHD-finger"/>
</dbReference>
<evidence type="ECO:0000256" key="5">
    <source>
        <dbReference type="ARBA" id="ARBA00022771"/>
    </source>
</evidence>
<name>A0A2N9ED80_FAGSY</name>
<keyword evidence="5 11" id="KW-0863">Zinc-finger</keyword>
<feature type="region of interest" description="Disordered" evidence="13">
    <location>
        <begin position="1"/>
        <end position="46"/>
    </location>
</feature>
<dbReference type="PROSITE" id="PS51542">
    <property type="entry name" value="FYRN"/>
    <property type="match status" value="1"/>
</dbReference>
<dbReference type="PANTHER" id="PTHR47162:SF8">
    <property type="entry name" value="METHYL-CPG-BINDING DOMAIN-CONTAINING PROTEIN 9"/>
    <property type="match status" value="1"/>
</dbReference>
<dbReference type="InterPro" id="IPR011011">
    <property type="entry name" value="Znf_FYVE_PHD"/>
</dbReference>
<keyword evidence="6" id="KW-0862">Zinc</keyword>
<keyword evidence="4" id="KW-0479">Metal-binding</keyword>
<dbReference type="Gene3D" id="3.30.40.10">
    <property type="entry name" value="Zinc/RING finger domain, C3HC4 (zinc finger)"/>
    <property type="match status" value="2"/>
</dbReference>
<evidence type="ECO:0000313" key="16">
    <source>
        <dbReference type="EMBL" id="SPC72638.1"/>
    </source>
</evidence>
<dbReference type="Pfam" id="PF15612">
    <property type="entry name" value="WHIM1"/>
    <property type="match status" value="1"/>
</dbReference>
<dbReference type="InterPro" id="IPR013083">
    <property type="entry name" value="Znf_RING/FYVE/PHD"/>
</dbReference>
<dbReference type="GO" id="GO:0048731">
    <property type="term" value="P:system development"/>
    <property type="evidence" value="ECO:0007669"/>
    <property type="project" value="UniProtKB-ARBA"/>
</dbReference>
<keyword evidence="9" id="KW-0539">Nucleus</keyword>
<reference evidence="16" key="1">
    <citation type="submission" date="2018-02" db="EMBL/GenBank/DDBJ databases">
        <authorList>
            <person name="Cohen D.B."/>
            <person name="Kent A.D."/>
        </authorList>
    </citation>
    <scope>NUCLEOTIDE SEQUENCE</scope>
</reference>
<keyword evidence="7 10" id="KW-0103">Bromodomain</keyword>
<dbReference type="GO" id="GO:0005634">
    <property type="term" value="C:nucleus"/>
    <property type="evidence" value="ECO:0007669"/>
    <property type="project" value="UniProtKB-SubCell"/>
</dbReference>
<evidence type="ECO:0000256" key="4">
    <source>
        <dbReference type="ARBA" id="ARBA00022723"/>
    </source>
</evidence>
<dbReference type="InterPro" id="IPR036427">
    <property type="entry name" value="Bromodomain-like_sf"/>
</dbReference>
<dbReference type="PROSITE" id="PS50016">
    <property type="entry name" value="ZF_PHD_2"/>
    <property type="match status" value="2"/>
</dbReference>
<dbReference type="GO" id="GO:0140993">
    <property type="term" value="F:histone modifying activity"/>
    <property type="evidence" value="ECO:0007669"/>
    <property type="project" value="UniProtKB-ARBA"/>
</dbReference>
<evidence type="ECO:0000256" key="8">
    <source>
        <dbReference type="ARBA" id="ARBA00023125"/>
    </source>
</evidence>
<dbReference type="PANTHER" id="PTHR47162">
    <property type="entry name" value="OS02G0192300 PROTEIN"/>
    <property type="match status" value="1"/>
</dbReference>
<dbReference type="InterPro" id="IPR001739">
    <property type="entry name" value="Methyl_CpG_DNA-bd"/>
</dbReference>
<dbReference type="Pfam" id="PF01429">
    <property type="entry name" value="MBD"/>
    <property type="match status" value="1"/>
</dbReference>
<dbReference type="GO" id="GO:0000785">
    <property type="term" value="C:chromatin"/>
    <property type="evidence" value="ECO:0007669"/>
    <property type="project" value="UniProtKB-ARBA"/>
</dbReference>
<feature type="compositionally biased region" description="Basic and acidic residues" evidence="13">
    <location>
        <begin position="18"/>
        <end position="33"/>
    </location>
</feature>
<evidence type="ECO:0000259" key="14">
    <source>
        <dbReference type="PROSITE" id="PS50014"/>
    </source>
</evidence>
<proteinExistence type="inferred from homology"/>
<evidence type="ECO:0000259" key="15">
    <source>
        <dbReference type="PROSITE" id="PS50016"/>
    </source>
</evidence>
<dbReference type="SUPFAM" id="SSF57903">
    <property type="entry name" value="FYVE/PHD zinc finger"/>
    <property type="match status" value="2"/>
</dbReference>
<feature type="compositionally biased region" description="Polar residues" evidence="13">
    <location>
        <begin position="384"/>
        <end position="393"/>
    </location>
</feature>
<evidence type="ECO:0000256" key="3">
    <source>
        <dbReference type="ARBA" id="ARBA00022679"/>
    </source>
</evidence>
<keyword evidence="12" id="KW-0175">Coiled coil</keyword>
<dbReference type="InterPro" id="IPR028942">
    <property type="entry name" value="WHIM1_dom"/>
</dbReference>
<dbReference type="InterPro" id="IPR003888">
    <property type="entry name" value="FYrich_N"/>
</dbReference>
<feature type="region of interest" description="Disordered" evidence="13">
    <location>
        <begin position="63"/>
        <end position="95"/>
    </location>
</feature>
<dbReference type="GO" id="GO:0016740">
    <property type="term" value="F:transferase activity"/>
    <property type="evidence" value="ECO:0007669"/>
    <property type="project" value="UniProtKB-KW"/>
</dbReference>
<accession>A0A2N9ED80</accession>
<feature type="domain" description="Bromo" evidence="14">
    <location>
        <begin position="1265"/>
        <end position="1313"/>
    </location>
</feature>
<evidence type="ECO:0000256" key="7">
    <source>
        <dbReference type="ARBA" id="ARBA00023117"/>
    </source>
</evidence>
<evidence type="ECO:0000256" key="10">
    <source>
        <dbReference type="PROSITE-ProRule" id="PRU00035"/>
    </source>
</evidence>
<dbReference type="PROSITE" id="PS50014">
    <property type="entry name" value="BROMODOMAIN_2"/>
    <property type="match status" value="1"/>
</dbReference>
<evidence type="ECO:0008006" key="17">
    <source>
        <dbReference type="Google" id="ProtNLM"/>
    </source>
</evidence>
<dbReference type="InterPro" id="IPR001487">
    <property type="entry name" value="Bromodomain"/>
</dbReference>
<feature type="coiled-coil region" evidence="12">
    <location>
        <begin position="1503"/>
        <end position="1530"/>
    </location>
</feature>
<dbReference type="GO" id="GO:0003677">
    <property type="term" value="F:DNA binding"/>
    <property type="evidence" value="ECO:0007669"/>
    <property type="project" value="UniProtKB-KW"/>
</dbReference>
<dbReference type="PROSITE" id="PS51543">
    <property type="entry name" value="FYRC"/>
    <property type="match status" value="1"/>
</dbReference>
<dbReference type="Pfam" id="PF00628">
    <property type="entry name" value="PHD"/>
    <property type="match status" value="2"/>
</dbReference>
<dbReference type="SUPFAM" id="SSF47370">
    <property type="entry name" value="Bromodomain"/>
    <property type="match status" value="1"/>
</dbReference>
<dbReference type="Pfam" id="PF00439">
    <property type="entry name" value="Bromodomain"/>
    <property type="match status" value="1"/>
</dbReference>
<dbReference type="InterPro" id="IPR003889">
    <property type="entry name" value="FYrich_C"/>
</dbReference>
<dbReference type="InterPro" id="IPR001965">
    <property type="entry name" value="Znf_PHD"/>
</dbReference>
<organism evidence="16">
    <name type="scientific">Fagus sylvatica</name>
    <name type="common">Beechnut</name>
    <dbReference type="NCBI Taxonomy" id="28930"/>
    <lineage>
        <taxon>Eukaryota</taxon>
        <taxon>Viridiplantae</taxon>
        <taxon>Streptophyta</taxon>
        <taxon>Embryophyta</taxon>
        <taxon>Tracheophyta</taxon>
        <taxon>Spermatophyta</taxon>
        <taxon>Magnoliopsida</taxon>
        <taxon>eudicotyledons</taxon>
        <taxon>Gunneridae</taxon>
        <taxon>Pentapetalae</taxon>
        <taxon>rosids</taxon>
        <taxon>fabids</taxon>
        <taxon>Fagales</taxon>
        <taxon>Fagaceae</taxon>
        <taxon>Fagus</taxon>
    </lineage>
</organism>
<keyword evidence="8" id="KW-0238">DNA-binding</keyword>
<dbReference type="PROSITE" id="PS01359">
    <property type="entry name" value="ZF_PHD_1"/>
    <property type="match status" value="2"/>
</dbReference>
<sequence length="2374" mass="261809">MELGAETRMMELNDSSDELSRVRDQSKHSEEARSGLGLGIDLNEIPSPSLAETLPDSFDVVRAYHDNPLPAPGGPAELPGNENDSAANDNANDARGSGTCAACGGPEVKGHVVVCDGCERGFHIGCAGTRAGRQVLSHDEWVCTDCEGGGVKSKRWPLGIKSKRILDINSSPPSDADADGDGSMELSDSRRAEMMCAMLCFFAFDASNRPKANVCLMWSNMWDMNAGDNSFGRNPFGAPVTSSNFLYAGNGFGSQKASGISTHTVKLGFEDILQHSQTSNRRFEEVDLGFPLGRCKSSNNTVIRRPSRNPSEIFLQALREFVSERHGVLEEGWRVEFRQSMGNCDLCAVYCAPDGKIFDSVYEVACYLGLTSNFNTLEHEVRSEGSQSMSGRSHVSKKRKSAKNSIANGFAENKEILISDNRKEPPSNGLTMEFCASTVGNNLKITEAGTEENARSGPQQSNDGLPLQFEDFLVLSLGELDARPSYHDVSQIWPVGYRSCWHDKITGSLFMCEVSDGGDSGPIFRVRRRSCSKFPIPNGITVICRANLGQFVGQINEESDDITSHGMDCDNEVRIQMILSDPCPPSENDVLSCLSSCSNGACDVRTLNGLQLKADLINDNSGFLSSGDLGFRDEIGEILVEDRSSSSAWRKVAKKFITACSEVCKQKGTLKFFCKHVENEIGIPNSYIPTEKSQVNWTSLSKFCSSLASHSIPSVFQAGKELETSFDVLEKWLEQDRFGLDVEFLQEIIEQLSGVQACSRYEFLINRCNYSTSPTVGNGLLMVKLRGGVHCIEEEALDGLFRRSKKARLVENHCPPPPGKPLCSRVPPELVGDVYQAWELLWRFHESLSLKEPLSLEELEEELINPWSDGANLKKKFEKETQGNQGVHSHRIDGTAGSILSPSCKSAPAVDRENPHVFIQMETGATKEAAQAKLASFTYSRCSGVALTKSHKSLLSVLIGELQSKVAALVDPNFDSGESKSKRGRKKDVDCGIHSKRTKINMLPINELTWPELARRYILAVLSMDGNLDSAEIIARESGKVFRCLQGDGGVLCGSLTGVAGMEADALGFLPTDGSKGPCLGELLAEATKQIFGSLNRENVLTIEDEGSDANVTGASEKNVVNGDSIPEWAKMLEPVRKLPTNVGTRIRKCVYEALEKDPPEWAKKILEHSISKEVYKGNASGPTKKAVLSVLADVCGDKVQQKSVKGVKQKTFISISDIIMKRCRIILRHAAAADDAKVFCTLLGRNPLNSSDNDDEGFLGSPAMVSRPLDFRTIDLRLATGAYGGSHEAFLEDVRELWNNVRTAYGDQPDLVELAETLSQNFESLYEKEVATVVQKFGEYTKLERFSAEKRKEIDEFLASTSEIPKAPWDEGVCKVCGIDRDDDNVLLCDTCDAEYHTYCLNPPLVRIPEGNWYCPSCVGKRMVQDASERIQVISQRRGKKYPGDVTRVYLEALTHLSSVMEEKEYWEFSVGERTFVLKFLCDELLNSALIRQHLEQCAESSAELQQKMRSFSVELKNLKAKEENLAARAAKVDISMVNVVGEVSVKEGVANTLTNLGNCLGQTQISTDFGVFSNELPHAENVREGSGLNGFDKHPSVTSSDDSIQILNPIETEVHLRDVYGAVDDRKVVGSLLSHVASQETDKTIRPNGLSISNPSSQEINGSVGDIHFQDNLQENKGREITLPPSDRQGHSTPTIVGSHAAVGANDSQAYHLELNSVKNDIALLQDSITSMESQLLRLSVRKEFLGSDSVGRLYWASATLGGHPRLIVCRRATQHERKMTYHGAAVDKFSVPQNSALSGIDNYLNLEGSKASCPFLYELNDAMVLCSSWFCYETDAEIDELTGWLKNNDPKERELKESIFQWHKLRFQDSWKNPNEGQDEHQEVLSLTRNSELAGSSNCLVTKAATLLEKKYGPCFELETIDFLKKRGKKVRVVNDEKMYRCDCLEPIWPSRHHCHSCHRTFSTDVELEGHNDGRCSSSAQAFEKGKEITDVKKGKGNPKCEVVREECIGEMDVVETSKGGGSQLSSWLIKYQNEGLVCPYDFDEICSKFVTKDSNKELVQEIGLICANGIPSLVPSTSSYLGDSTLMLILQKEVGLLGDGPKAIESSVSQGNTSITNAGHDSISDHSPRRSANEVSQVLKSNKAALGCVEKREKISSLDGHSLEMGVGRCCVVPMSSLRPLVGKVSQISRRLKINLLDMDAALPEEALRPSKSHVERRWAWRAFVKSAGTIYEMVQATIVLEDMIKTEYLRNDWWYWSSLSAAAKTSTLSSLALRIYSLDAAILYEKTSSCLDPTDNSEPSSIPDRKPPSLDLAEKSKTNFDLGRQWPCVVCIADMIREPLCGLYWVRMLGWEAEFVESSALRSSKHQEQ</sequence>
<evidence type="ECO:0000256" key="13">
    <source>
        <dbReference type="SAM" id="MobiDB-lite"/>
    </source>
</evidence>
<comment type="subcellular location">
    <subcellularLocation>
        <location evidence="1">Nucleus</location>
    </subcellularLocation>
</comment>
<evidence type="ECO:0000256" key="2">
    <source>
        <dbReference type="ARBA" id="ARBA00007444"/>
    </source>
</evidence>
<dbReference type="CDD" id="cd15519">
    <property type="entry name" value="PHD1_Lid2p_like"/>
    <property type="match status" value="1"/>
</dbReference>
<comment type="similarity">
    <text evidence="2">Belongs to the WAL family.</text>
</comment>
<evidence type="ECO:0000256" key="12">
    <source>
        <dbReference type="SAM" id="Coils"/>
    </source>
</evidence>
<dbReference type="InterPro" id="IPR019786">
    <property type="entry name" value="Zinc_finger_PHD-type_CS"/>
</dbReference>
<feature type="domain" description="PHD-type" evidence="15">
    <location>
        <begin position="1372"/>
        <end position="1422"/>
    </location>
</feature>